<evidence type="ECO:0000256" key="3">
    <source>
        <dbReference type="ARBA" id="ARBA00022553"/>
    </source>
</evidence>
<feature type="domain" description="PH" evidence="7">
    <location>
        <begin position="58"/>
        <end position="150"/>
    </location>
</feature>
<reference evidence="8 9" key="1">
    <citation type="submission" date="2019-01" db="EMBL/GenBank/DDBJ databases">
        <authorList>
            <person name="Ramaprasad A."/>
        </authorList>
    </citation>
    <scope>NUCLEOTIDE SEQUENCE [LARGE SCALE GENOMIC DNA]</scope>
</reference>
<dbReference type="Pfam" id="PF00169">
    <property type="entry name" value="PH"/>
    <property type="match status" value="1"/>
</dbReference>
<evidence type="ECO:0000256" key="1">
    <source>
        <dbReference type="ARBA" id="ARBA00008842"/>
    </source>
</evidence>
<organism evidence="8 9">
    <name type="scientific">Plasmodium vinckei vinckei</name>
    <dbReference type="NCBI Taxonomy" id="54757"/>
    <lineage>
        <taxon>Eukaryota</taxon>
        <taxon>Sar</taxon>
        <taxon>Alveolata</taxon>
        <taxon>Apicomplexa</taxon>
        <taxon>Aconoidasida</taxon>
        <taxon>Haemosporida</taxon>
        <taxon>Plasmodiidae</taxon>
        <taxon>Plasmodium</taxon>
        <taxon>Plasmodium (Vinckeia)</taxon>
    </lineage>
</organism>
<dbReference type="GO" id="GO:0005829">
    <property type="term" value="C:cytosol"/>
    <property type="evidence" value="ECO:0007669"/>
    <property type="project" value="TreeGrafter"/>
</dbReference>
<feature type="region of interest" description="Disordered" evidence="6">
    <location>
        <begin position="518"/>
        <end position="566"/>
    </location>
</feature>
<dbReference type="SMART" id="SM00233">
    <property type="entry name" value="PH"/>
    <property type="match status" value="1"/>
</dbReference>
<dbReference type="GeneID" id="19961198"/>
<dbReference type="InterPro" id="IPR000648">
    <property type="entry name" value="Oxysterol-bd"/>
</dbReference>
<keyword evidence="2" id="KW-0813">Transport</keyword>
<evidence type="ECO:0000313" key="9">
    <source>
        <dbReference type="Proteomes" id="UP000290582"/>
    </source>
</evidence>
<sequence length="1189" mass="139286">MLGGKYLNLKLFSEKKDALTRIPSENTTQKNNKTQFETMQTNDNINHDQRKPYSRDKRIIHEGWLNKWTNIIGNYRPRYFVLENGILRYSIDKYLPTKETFVLSHCKIRVCPGDPLHFEIDTIEQGVLYLKANLPEDKHKWYISFKRAQLNYAQGSYAHNKKQNYIHLNNLNTSTNSEFLKNIIKNTNEYRKRQSINYVLKNNEYPNSPNLPLRNEELKEINPTTTILGKINEEGFDDAISGNSNRSDINLEGVQREIKGQPIQGNGSEFCVPNCETQEIKIDKEKENVGGKIRNKMKDRIKNIEELFINSTDFEDKNPTLCLMENIVTLREIIRDLIEYSEYDKAKLILKKIKSKNNLKGNDNGISILLYKLYSSIEYIDIVVEKYINCSEILLKEENMQSKVMNKSLKLLAKENYFLEKSKDIQKNINNSKEKGDKKKNQTIFFENNQESEDKIEKNDDNDLFFDCDDDDSYNDEHSDIINTYTQKNICKHDNDVVDNSASLESTNMEGITLEDNHIDENGGNKFDENGGNKFDENGGNKFKENGGNKFEENGGNEEKNKNDEAISYDNEKLINRREEEKGIAIQDDNDKNKQVEVKKIDNFISKIEECYSIDKCEIPKMENNMSSSDDESDDTNMLINMCNRKNKKSLNFRNIDIYTDKSIKRRTKLPSPRTDIKISMWSLLKDCIGKDLSRIGMPIYLNEPSSFLQRLAEDFQYIYLLKHASNQIETTSRLAFVTAFTISPYASVIGRTFKPFNPLLGETYELIHRNFYFISEQVVHHPPITAYHCHNEYMENFASIIVNVQILGKSVEVVTPGYSHLILKYKKKNSSSTPDIVTNRSSSLADNKLLEKNCGEKLSQNINIDENKEVDSETVREKTVPDSLFPVDNGKNQNEKTFNFNIPNNSKEMKENKINEKNKDGEEYGTEHYTYQRANMIIHNIIFGKIWVELYGNILIRNHNNGDFSIVSYLKKGWFDNEIHKIRGIVCDRFKNVIFFIHGKWSQEIYIAYVKNLKKQNYDTYFFNEDGTENSQHFNRNNLNEFINNFDWKFYEDNINNLNSICVWKAQEKPKNNELYYGFNSMTMELNEISPEYDRSKGASIACTDSRFRPDQRNYENGNIEIAMNEKHRLENKQRMNAKKFTKNNPYKPKWFNKNKDPIYKDKEMYLFNNTYWETKKNHNFTDTPDIF</sequence>
<dbReference type="PANTHER" id="PTHR10972">
    <property type="entry name" value="OXYSTEROL-BINDING PROTEIN-RELATED"/>
    <property type="match status" value="1"/>
</dbReference>
<dbReference type="Proteomes" id="UP000290582">
    <property type="component" value="Chromosome PVVCY_09"/>
</dbReference>
<dbReference type="RefSeq" id="XP_008624866.1">
    <property type="nucleotide sequence ID" value="XM_008626644.1"/>
</dbReference>
<dbReference type="Gene3D" id="2.30.29.30">
    <property type="entry name" value="Pleckstrin-homology domain (PH domain)/Phosphotyrosine-binding domain (PTB)"/>
    <property type="match status" value="1"/>
</dbReference>
<name>A0A449BSS0_PLAVN</name>
<keyword evidence="5" id="KW-0446">Lipid-binding</keyword>
<dbReference type="OrthoDB" id="1854502at2759"/>
<evidence type="ECO:0000256" key="6">
    <source>
        <dbReference type="SAM" id="MobiDB-lite"/>
    </source>
</evidence>
<dbReference type="KEGG" id="pvv:PVVCY_0903050"/>
<dbReference type="SUPFAM" id="SSF50729">
    <property type="entry name" value="PH domain-like"/>
    <property type="match status" value="1"/>
</dbReference>
<dbReference type="InterPro" id="IPR037239">
    <property type="entry name" value="OSBP_sf"/>
</dbReference>
<proteinExistence type="inferred from homology"/>
<gene>
    <name evidence="8" type="ORF">PVVCY_0903050</name>
</gene>
<dbReference type="InterPro" id="IPR001849">
    <property type="entry name" value="PH_domain"/>
</dbReference>
<dbReference type="Pfam" id="PF01237">
    <property type="entry name" value="Oxysterol_BP"/>
    <property type="match status" value="2"/>
</dbReference>
<dbReference type="InterPro" id="IPR011993">
    <property type="entry name" value="PH-like_dom_sf"/>
</dbReference>
<protein>
    <submittedName>
        <fullName evidence="8">Oxysterol-binding protein, putative</fullName>
    </submittedName>
</protein>
<dbReference type="SUPFAM" id="SSF144000">
    <property type="entry name" value="Oxysterol-binding protein-like"/>
    <property type="match status" value="2"/>
</dbReference>
<dbReference type="Gene3D" id="3.30.70.3490">
    <property type="match status" value="1"/>
</dbReference>
<feature type="compositionally biased region" description="Basic and acidic residues" evidence="6">
    <location>
        <begin position="870"/>
        <end position="881"/>
    </location>
</feature>
<evidence type="ECO:0000256" key="4">
    <source>
        <dbReference type="ARBA" id="ARBA00023055"/>
    </source>
</evidence>
<evidence type="ECO:0000256" key="5">
    <source>
        <dbReference type="ARBA" id="ARBA00023121"/>
    </source>
</evidence>
<keyword evidence="3" id="KW-0597">Phosphoprotein</keyword>
<dbReference type="VEuPathDB" id="PlasmoDB:PVVCY_0903050"/>
<evidence type="ECO:0000259" key="7">
    <source>
        <dbReference type="PROSITE" id="PS50003"/>
    </source>
</evidence>
<accession>A0A449BSS0</accession>
<evidence type="ECO:0000313" key="8">
    <source>
        <dbReference type="EMBL" id="VEV56494.1"/>
    </source>
</evidence>
<dbReference type="GO" id="GO:0032934">
    <property type="term" value="F:sterol binding"/>
    <property type="evidence" value="ECO:0007669"/>
    <property type="project" value="TreeGrafter"/>
</dbReference>
<dbReference type="GO" id="GO:0006869">
    <property type="term" value="P:lipid transport"/>
    <property type="evidence" value="ECO:0007669"/>
    <property type="project" value="UniProtKB-KW"/>
</dbReference>
<evidence type="ECO:0000256" key="2">
    <source>
        <dbReference type="ARBA" id="ARBA00022448"/>
    </source>
</evidence>
<dbReference type="CDD" id="cd13293">
    <property type="entry name" value="PH_CpORP2-like"/>
    <property type="match status" value="1"/>
</dbReference>
<dbReference type="PANTHER" id="PTHR10972:SF205">
    <property type="entry name" value="OXYSTEROL-BINDING PROTEIN 1"/>
    <property type="match status" value="1"/>
</dbReference>
<dbReference type="EMBL" id="LR215065">
    <property type="protein sequence ID" value="VEV56494.1"/>
    <property type="molecule type" value="Genomic_DNA"/>
</dbReference>
<dbReference type="Gene3D" id="2.40.160.120">
    <property type="match status" value="2"/>
</dbReference>
<dbReference type="PROSITE" id="PS50003">
    <property type="entry name" value="PH_DOMAIN"/>
    <property type="match status" value="1"/>
</dbReference>
<dbReference type="AlphaFoldDB" id="A0A449BSS0"/>
<feature type="region of interest" description="Disordered" evidence="6">
    <location>
        <begin position="870"/>
        <end position="889"/>
    </location>
</feature>
<keyword evidence="4" id="KW-0445">Lipid transport</keyword>
<comment type="similarity">
    <text evidence="1">Belongs to the OSBP family.</text>
</comment>
<dbReference type="GO" id="GO:0016020">
    <property type="term" value="C:membrane"/>
    <property type="evidence" value="ECO:0007669"/>
    <property type="project" value="TreeGrafter"/>
</dbReference>